<reference evidence="3 4" key="1">
    <citation type="submission" date="2024-10" db="EMBL/GenBank/DDBJ databases">
        <title>Updated reference genomes for cyclostephanoid diatoms.</title>
        <authorList>
            <person name="Roberts W.R."/>
            <person name="Alverson A.J."/>
        </authorList>
    </citation>
    <scope>NUCLEOTIDE SEQUENCE [LARGE SCALE GENOMIC DNA]</scope>
    <source>
        <strain evidence="3 4">AJA010-31</strain>
    </source>
</reference>
<evidence type="ECO:0000259" key="2">
    <source>
        <dbReference type="Pfam" id="PF09423"/>
    </source>
</evidence>
<keyword evidence="4" id="KW-1185">Reference proteome</keyword>
<dbReference type="AlphaFoldDB" id="A0ABD3N8U5"/>
<evidence type="ECO:0000313" key="4">
    <source>
        <dbReference type="Proteomes" id="UP001530400"/>
    </source>
</evidence>
<dbReference type="Pfam" id="PF09423">
    <property type="entry name" value="PhoD"/>
    <property type="match status" value="1"/>
</dbReference>
<feature type="signal peptide" evidence="1">
    <location>
        <begin position="1"/>
        <end position="21"/>
    </location>
</feature>
<dbReference type="Proteomes" id="UP001530400">
    <property type="component" value="Unassembled WGS sequence"/>
</dbReference>
<organism evidence="3 4">
    <name type="scientific">Cyclotella atomus</name>
    <dbReference type="NCBI Taxonomy" id="382360"/>
    <lineage>
        <taxon>Eukaryota</taxon>
        <taxon>Sar</taxon>
        <taxon>Stramenopiles</taxon>
        <taxon>Ochrophyta</taxon>
        <taxon>Bacillariophyta</taxon>
        <taxon>Coscinodiscophyceae</taxon>
        <taxon>Thalassiosirophycidae</taxon>
        <taxon>Stephanodiscales</taxon>
        <taxon>Stephanodiscaceae</taxon>
        <taxon>Cyclotella</taxon>
    </lineage>
</organism>
<dbReference type="InterPro" id="IPR029052">
    <property type="entry name" value="Metallo-depent_PP-like"/>
</dbReference>
<sequence>MVVYRSAAAFLLAGTIASASAISRLFDGDQGEPIYSNGTVFMMEQVNLPESELLKSRNVGSGWVKKDQEMYKTQFHTLIRSGDEVGDAVFGRNVDQDMNTIYGYPMDEEAQELPFQEPTDVISISNNPDYTSMLKNDASDRISDYVMFTHFENPRPSVVYRLDVDLKDDCSLEVKGMEPVDAAEWGGIWVPCAGSMTSWNTHLGSEEYEPDARLLTLDYELFKNASVVDGNWNVDNILNFLRYYGIYYPTYENDMDLIRSVFNPYKYGHVTEFGLDDAGGTTVTKWYTLGRQALEMAEVMPDDKTVYISDDGTNCLFTAFVMDTPGDLSSGTLYIAKFNQTDDSYGGSFDISWIELGSATQDELAAMVEGLTFDAIFETADPEIDGQACSCPDGFTGINAGHNTGQAECLQVKDGMETAAAFFETRRYGSMLGGTTELSKFEGVAYVLNSNNGKHEMYAAMSDIRYGMEDFMKKGESEDSYDICGHNDIRLPYNPCGCVYQMDIEEVDGWMSVTKARGYLCGNQDTGTNSFDVCDVNSIASPDNLIWLGKSNGANSIVVAEDTSNHQNDFAWKIDLNTGERTRFLTSVYGAEVTGVAMYEYEGCSVLTSVIQHPYGESDLDMVNSTLSEGPEGYVGYIGPIGKKVSDDGELPITTNDVFVQSGEVSDSSINIMARCNNEEAVTMTLSIDDSEVSSADVDSATDYTHTFVVDGLSSKSSHTYKVMCGNLESVQASFTTAPGPDDAAAISFVWAADLAGQGYGRNPDFKVVHTDGTTMKGGYIVFQTMEKLAPDFALFQGDMIYADGAIPPVKNVTNGSEGEYISTWINNPSLDFVAVTLDEFRANWKYNFGDEKMASFLSKVPIFNQWDDHEVTNNWWPGEVLGGPLYAEDTQANDLWANSLQALYEYNPIEADSSIYRSQRFGKHLEIFFPDFRSFRSPNADNNLTSLVNMMGEEQLEWLKNGLKESTATWKVISSHDPLSIVTGSAGDYDSYGNEDPAIKGRELELQDLLSFIHDEDISGVISLTSDVHYTAYVNMSPEKAEGGFDGFKQLDEFVIGPIHAGSFGPNYMDTSFGATPVYEMGPLSLGYERWANLSPDTSALQSFGHAAVSEDGILTIKLMNIDGSVMFEKTLGESVDYSDTTSVPISDVAKDLANSDAETQSESDESSATVFAIRAANFVAFVLVMAFA</sequence>
<dbReference type="InterPro" id="IPR038607">
    <property type="entry name" value="PhoD-like_sf"/>
</dbReference>
<dbReference type="Pfam" id="PF05787">
    <property type="entry name" value="PhoX"/>
    <property type="match status" value="1"/>
</dbReference>
<dbReference type="InterPro" id="IPR008557">
    <property type="entry name" value="PhoX"/>
</dbReference>
<comment type="caution">
    <text evidence="3">The sequence shown here is derived from an EMBL/GenBank/DDBJ whole genome shotgun (WGS) entry which is preliminary data.</text>
</comment>
<name>A0ABD3N8U5_9STRA</name>
<dbReference type="SUPFAM" id="SSF56300">
    <property type="entry name" value="Metallo-dependent phosphatases"/>
    <property type="match status" value="1"/>
</dbReference>
<dbReference type="PANTHER" id="PTHR35399:SF2">
    <property type="entry name" value="DUF839 DOMAIN-CONTAINING PROTEIN"/>
    <property type="match status" value="1"/>
</dbReference>
<accession>A0ABD3N8U5</accession>
<dbReference type="EMBL" id="JALLPJ020001265">
    <property type="protein sequence ID" value="KAL3772504.1"/>
    <property type="molecule type" value="Genomic_DNA"/>
</dbReference>
<proteinExistence type="predicted"/>
<dbReference type="PANTHER" id="PTHR35399">
    <property type="entry name" value="SLR8030 PROTEIN"/>
    <property type="match status" value="1"/>
</dbReference>
<protein>
    <recommendedName>
        <fullName evidence="2">PhoD-like phosphatase metallophosphatase domain-containing protein</fullName>
    </recommendedName>
</protein>
<dbReference type="Gene3D" id="3.60.21.70">
    <property type="entry name" value="PhoD-like phosphatase"/>
    <property type="match status" value="1"/>
</dbReference>
<gene>
    <name evidence="3" type="ORF">ACHAWO_002506</name>
</gene>
<evidence type="ECO:0000256" key="1">
    <source>
        <dbReference type="SAM" id="SignalP"/>
    </source>
</evidence>
<dbReference type="InterPro" id="IPR018946">
    <property type="entry name" value="PhoD-like_MPP"/>
</dbReference>
<feature type="chain" id="PRO_5044875946" description="PhoD-like phosphatase metallophosphatase domain-containing protein" evidence="1">
    <location>
        <begin position="22"/>
        <end position="1190"/>
    </location>
</feature>
<keyword evidence="1" id="KW-0732">Signal</keyword>
<feature type="domain" description="PhoD-like phosphatase metallophosphatase" evidence="2">
    <location>
        <begin position="777"/>
        <end position="1070"/>
    </location>
</feature>
<evidence type="ECO:0000313" key="3">
    <source>
        <dbReference type="EMBL" id="KAL3772504.1"/>
    </source>
</evidence>